<dbReference type="PROSITE" id="PS50005">
    <property type="entry name" value="TPR"/>
    <property type="match status" value="1"/>
</dbReference>
<dbReference type="SMART" id="SM00028">
    <property type="entry name" value="TPR"/>
    <property type="match status" value="4"/>
</dbReference>
<sequence>MNQNENSTKNEIYRKFSIYEDALEEHPEKVKIFSLQETFSDTKIALHHFMNNKFELAEDKLVKFSDKTIYHSMGLSSILFIKAIMTCERKDLEIASKSCKKTLIVIENFRSKNKSLNLFSWIGSQHRLLNDEEIHAELCYAEILMLQAILTFFVDETLTSFIKGVLKINNCHSIFRNCYKIINEEEWINRDLLIREQFEAGTRAGIGMFNLIISIMPPKIYKLLEFCGFNGNKTFGMKELLKASEMTQTLRQPLVCIYLLSWHLIGTFILENGNVDMMLCEKLLKPLLHDYPDGAIVLFLKGRYYLICGDIDNAIHFYNRSIKVQNTYKQFHHICYWELLFAFAYLRQWSRAAHNTKILLDESKWSKCVYTYLMAILINADKTVKKKKETVDILLLKVSKLRLKVAGKSIPVEKFCEKKAQRYLKTGSLLLAHYEFLYFWHSFNILSSNIKLIKLILEDIMEISDNVIQKNNVDINDKCLYFFLSGVCNRILKNYNEAEEAFNFILSRESELTDHIYLVPNAIYELALLQKSNGNIETCKQLLKKALLYRGYSLETRLHLKIHNLTGRLE</sequence>
<dbReference type="SUPFAM" id="SSF48452">
    <property type="entry name" value="TPR-like"/>
    <property type="match status" value="1"/>
</dbReference>
<dbReference type="InterPro" id="IPR019412">
    <property type="entry name" value="IML2/TPR_39"/>
</dbReference>
<dbReference type="WBParaSite" id="TCONS_00014865.p1">
    <property type="protein sequence ID" value="TCONS_00014865.p1"/>
    <property type="gene ID" value="XLOC_010077"/>
</dbReference>
<dbReference type="AlphaFoldDB" id="A0A0K0EPD9"/>
<dbReference type="WBParaSite" id="SSTP_0001132300.1">
    <property type="protein sequence ID" value="SSTP_0001132300.1"/>
    <property type="gene ID" value="SSTP_0001132300"/>
</dbReference>
<organism evidence="3">
    <name type="scientific">Strongyloides stercoralis</name>
    <name type="common">Threadworm</name>
    <dbReference type="NCBI Taxonomy" id="6248"/>
    <lineage>
        <taxon>Eukaryota</taxon>
        <taxon>Metazoa</taxon>
        <taxon>Ecdysozoa</taxon>
        <taxon>Nematoda</taxon>
        <taxon>Chromadorea</taxon>
        <taxon>Rhabditida</taxon>
        <taxon>Tylenchina</taxon>
        <taxon>Panagrolaimomorpha</taxon>
        <taxon>Strongyloidoidea</taxon>
        <taxon>Strongyloididae</taxon>
        <taxon>Strongyloides</taxon>
    </lineage>
</organism>
<accession>A0A0K0EPD9</accession>
<dbReference type="STRING" id="6248.A0A0K0EPD9"/>
<dbReference type="Gene3D" id="1.25.40.10">
    <property type="entry name" value="Tetratricopeptide repeat domain"/>
    <property type="match status" value="1"/>
</dbReference>
<feature type="repeat" description="TPR" evidence="1">
    <location>
        <begin position="295"/>
        <end position="328"/>
    </location>
</feature>
<dbReference type="InterPro" id="IPR011990">
    <property type="entry name" value="TPR-like_helical_dom_sf"/>
</dbReference>
<protein>
    <submittedName>
        <fullName evidence="3">TPR_REGION domain-containing protein</fullName>
    </submittedName>
    <submittedName>
        <fullName evidence="4">Tetratricopeptide repeat protein 39B</fullName>
    </submittedName>
</protein>
<evidence type="ECO:0000313" key="3">
    <source>
        <dbReference type="WBParaSite" id="SSTP_0001132300.1"/>
    </source>
</evidence>
<dbReference type="PANTHER" id="PTHR31859:SF9">
    <property type="entry name" value="TETRATRICOPEPTIDE REPEAT PROTEIN 39B"/>
    <property type="match status" value="1"/>
</dbReference>
<dbReference type="InterPro" id="IPR019734">
    <property type="entry name" value="TPR_rpt"/>
</dbReference>
<dbReference type="Pfam" id="PF10300">
    <property type="entry name" value="Iml2-TPR_39"/>
    <property type="match status" value="1"/>
</dbReference>
<proteinExistence type="predicted"/>
<dbReference type="PANTHER" id="PTHR31859">
    <property type="entry name" value="TETRATRICOPEPTIDE REPEAT PROTEIN 39 FAMILY MEMBER"/>
    <property type="match status" value="1"/>
</dbReference>
<name>A0A0K0EPD9_STRER</name>
<dbReference type="Proteomes" id="UP000035681">
    <property type="component" value="Unplaced"/>
</dbReference>
<reference evidence="3" key="1">
    <citation type="submission" date="2015-08" db="UniProtKB">
        <authorList>
            <consortium name="WormBaseParasite"/>
        </authorList>
    </citation>
    <scope>IDENTIFICATION</scope>
</reference>
<keyword evidence="2" id="KW-1185">Reference proteome</keyword>
<evidence type="ECO:0000313" key="4">
    <source>
        <dbReference type="WBParaSite" id="TCONS_00014865.p1"/>
    </source>
</evidence>
<evidence type="ECO:0000313" key="2">
    <source>
        <dbReference type="Proteomes" id="UP000035681"/>
    </source>
</evidence>
<keyword evidence="1" id="KW-0802">TPR repeat</keyword>
<evidence type="ECO:0000256" key="1">
    <source>
        <dbReference type="PROSITE-ProRule" id="PRU00339"/>
    </source>
</evidence>